<dbReference type="InterPro" id="IPR000092">
    <property type="entry name" value="Polyprenyl_synt"/>
</dbReference>
<dbReference type="SUPFAM" id="SSF48576">
    <property type="entry name" value="Terpenoid synthases"/>
    <property type="match status" value="1"/>
</dbReference>
<gene>
    <name evidence="7" type="ORF">FRX97_06875</name>
</gene>
<dbReference type="GO" id="GO:0046872">
    <property type="term" value="F:metal ion binding"/>
    <property type="evidence" value="ECO:0007669"/>
    <property type="project" value="UniProtKB-KW"/>
</dbReference>
<dbReference type="Pfam" id="PF00348">
    <property type="entry name" value="polyprenyl_synt"/>
    <property type="match status" value="1"/>
</dbReference>
<dbReference type="RefSeq" id="WP_147014456.1">
    <property type="nucleotide sequence ID" value="NZ_VORB01000005.1"/>
</dbReference>
<comment type="caution">
    <text evidence="7">The sequence shown here is derived from an EMBL/GenBank/DDBJ whole genome shotgun (WGS) entry which is preliminary data.</text>
</comment>
<comment type="similarity">
    <text evidence="2 6">Belongs to the FPP/GGPP synthase family.</text>
</comment>
<dbReference type="PROSITE" id="PS00723">
    <property type="entry name" value="POLYPRENYL_SYNTHASE_1"/>
    <property type="match status" value="1"/>
</dbReference>
<dbReference type="InterPro" id="IPR008949">
    <property type="entry name" value="Isoprenoid_synthase_dom_sf"/>
</dbReference>
<dbReference type="SFLD" id="SFLDS00005">
    <property type="entry name" value="Isoprenoid_Synthase_Type_I"/>
    <property type="match status" value="1"/>
</dbReference>
<dbReference type="PANTHER" id="PTHR12001">
    <property type="entry name" value="GERANYLGERANYL PYROPHOSPHATE SYNTHASE"/>
    <property type="match status" value="1"/>
</dbReference>
<evidence type="ECO:0000256" key="2">
    <source>
        <dbReference type="ARBA" id="ARBA00006706"/>
    </source>
</evidence>
<comment type="cofactor">
    <cofactor evidence="1">
        <name>Mg(2+)</name>
        <dbReference type="ChEBI" id="CHEBI:18420"/>
    </cofactor>
</comment>
<dbReference type="PROSITE" id="PS00444">
    <property type="entry name" value="POLYPRENYL_SYNTHASE_2"/>
    <property type="match status" value="1"/>
</dbReference>
<proteinExistence type="inferred from homology"/>
<reference evidence="7 8" key="1">
    <citation type="submission" date="2019-08" db="EMBL/GenBank/DDBJ databases">
        <title>Genome of Luteibaculum oceani JCM 18817.</title>
        <authorList>
            <person name="Bowman J.P."/>
        </authorList>
    </citation>
    <scope>NUCLEOTIDE SEQUENCE [LARGE SCALE GENOMIC DNA]</scope>
    <source>
        <strain evidence="7 8">JCM 18817</strain>
    </source>
</reference>
<dbReference type="InterPro" id="IPR033749">
    <property type="entry name" value="Polyprenyl_synt_CS"/>
</dbReference>
<accession>A0A5C6UZV8</accession>
<dbReference type="SFLD" id="SFLDG01017">
    <property type="entry name" value="Polyprenyl_Transferase_Like"/>
    <property type="match status" value="1"/>
</dbReference>
<evidence type="ECO:0000256" key="1">
    <source>
        <dbReference type="ARBA" id="ARBA00001946"/>
    </source>
</evidence>
<organism evidence="7 8">
    <name type="scientific">Luteibaculum oceani</name>
    <dbReference type="NCBI Taxonomy" id="1294296"/>
    <lineage>
        <taxon>Bacteria</taxon>
        <taxon>Pseudomonadati</taxon>
        <taxon>Bacteroidota</taxon>
        <taxon>Flavobacteriia</taxon>
        <taxon>Flavobacteriales</taxon>
        <taxon>Luteibaculaceae</taxon>
        <taxon>Luteibaculum</taxon>
    </lineage>
</organism>
<keyword evidence="3 6" id="KW-0808">Transferase</keyword>
<dbReference type="AlphaFoldDB" id="A0A5C6UZV8"/>
<protein>
    <submittedName>
        <fullName evidence="7">Polyprenyl synthetase family protein</fullName>
    </submittedName>
</protein>
<dbReference type="CDD" id="cd00685">
    <property type="entry name" value="Trans_IPPS_HT"/>
    <property type="match status" value="1"/>
</dbReference>
<evidence type="ECO:0000256" key="5">
    <source>
        <dbReference type="ARBA" id="ARBA00022842"/>
    </source>
</evidence>
<dbReference type="OrthoDB" id="9805316at2"/>
<evidence type="ECO:0000313" key="8">
    <source>
        <dbReference type="Proteomes" id="UP000321168"/>
    </source>
</evidence>
<keyword evidence="5" id="KW-0460">Magnesium</keyword>
<name>A0A5C6UZV8_9FLAO</name>
<evidence type="ECO:0000313" key="7">
    <source>
        <dbReference type="EMBL" id="TXC78932.1"/>
    </source>
</evidence>
<keyword evidence="4" id="KW-0479">Metal-binding</keyword>
<evidence type="ECO:0000256" key="3">
    <source>
        <dbReference type="ARBA" id="ARBA00022679"/>
    </source>
</evidence>
<evidence type="ECO:0000256" key="4">
    <source>
        <dbReference type="ARBA" id="ARBA00022723"/>
    </source>
</evidence>
<sequence length="325" mass="37096">MQSLVELKEFINGQIKDLPLPIEPKGLYEPFRYIMELGGKRIRPAMLILAGKAYHGTETELRDAAMAVEVFHNFSLVHDDIMDEAPKRRGKETVHTKWDENIAILTGDVMLIEAYKYLGRLSDRAFKPCFEVFSHSAVEVCEGQVKDLEFENLKEVKVEDYIEMIRQKTAALVGASLKMGAIIGGADKSEAEKIYRFGEYLGISFQIKDDLLDAFPEGENFGKKEGGDILANKKTYLFLKALELANEEDKAELLNWFAKRELSNPEEKVKRVKEIFERSGARKATTEIMLDYYHRALNALAETNMQDEYKDQFEELAGFLADRIS</sequence>
<dbReference type="GO" id="GO:0008299">
    <property type="term" value="P:isoprenoid biosynthetic process"/>
    <property type="evidence" value="ECO:0007669"/>
    <property type="project" value="InterPro"/>
</dbReference>
<dbReference type="Gene3D" id="1.10.600.10">
    <property type="entry name" value="Farnesyl Diphosphate Synthase"/>
    <property type="match status" value="1"/>
</dbReference>
<dbReference type="PANTHER" id="PTHR12001:SF85">
    <property type="entry name" value="SHORT CHAIN ISOPRENYL DIPHOSPHATE SYNTHASE"/>
    <property type="match status" value="1"/>
</dbReference>
<evidence type="ECO:0000256" key="6">
    <source>
        <dbReference type="RuleBase" id="RU004466"/>
    </source>
</evidence>
<dbReference type="GO" id="GO:0004659">
    <property type="term" value="F:prenyltransferase activity"/>
    <property type="evidence" value="ECO:0007669"/>
    <property type="project" value="InterPro"/>
</dbReference>
<dbReference type="Proteomes" id="UP000321168">
    <property type="component" value="Unassembled WGS sequence"/>
</dbReference>
<keyword evidence="8" id="KW-1185">Reference proteome</keyword>
<dbReference type="EMBL" id="VORB01000005">
    <property type="protein sequence ID" value="TXC78932.1"/>
    <property type="molecule type" value="Genomic_DNA"/>
</dbReference>